<comment type="similarity">
    <text evidence="1">Belongs to the class-IV pyridoxal-phosphate-dependent aminotransferase family.</text>
</comment>
<dbReference type="InterPro" id="IPR043131">
    <property type="entry name" value="BCAT-like_N"/>
</dbReference>
<name>A0A383BUD5_9ZZZZ</name>
<dbReference type="Gene3D" id="3.20.10.10">
    <property type="entry name" value="D-amino Acid Aminotransferase, subunit A, domain 2"/>
    <property type="match status" value="1"/>
</dbReference>
<accession>A0A383BUD5</accession>
<dbReference type="AlphaFoldDB" id="A0A383BUD5"/>
<dbReference type="InterPro" id="IPR036038">
    <property type="entry name" value="Aminotransferase-like"/>
</dbReference>
<dbReference type="GO" id="GO:0005829">
    <property type="term" value="C:cytosol"/>
    <property type="evidence" value="ECO:0007669"/>
    <property type="project" value="TreeGrafter"/>
</dbReference>
<dbReference type="InterPro" id="IPR043132">
    <property type="entry name" value="BCAT-like_C"/>
</dbReference>
<evidence type="ECO:0008006" key="3">
    <source>
        <dbReference type="Google" id="ProtNLM"/>
    </source>
</evidence>
<protein>
    <recommendedName>
        <fullName evidence="3">D-amino acid aminotransferase</fullName>
    </recommendedName>
</protein>
<reference evidence="2" key="1">
    <citation type="submission" date="2018-05" db="EMBL/GenBank/DDBJ databases">
        <authorList>
            <person name="Lanie J.A."/>
            <person name="Ng W.-L."/>
            <person name="Kazmierczak K.M."/>
            <person name="Andrzejewski T.M."/>
            <person name="Davidsen T.M."/>
            <person name="Wayne K.J."/>
            <person name="Tettelin H."/>
            <person name="Glass J.I."/>
            <person name="Rusch D."/>
            <person name="Podicherti R."/>
            <person name="Tsui H.-C.T."/>
            <person name="Winkler M.E."/>
        </authorList>
    </citation>
    <scope>NUCLEOTIDE SEQUENCE</scope>
</reference>
<sequence length="233" mass="25218">MANALSIVYLNGSFQNIRKAHISPLDRGFLFGDAVYEVIPVYDGKPLLLNEHLARLDHSLSEIRMLNPHTPPEWTSIINSLIEKNSGGNLGIYLQISRGTELGRDHAFPQVITPTVFGMASRIADANFQDTGVAAITLPDSRWARCDIKSTALLANILARQQAADAGADDAILIRDGYVTEASVSSVIIVEGGVLVTRNDGPELLPGTTRQLVLELATEAGLSCREEAVSEKR</sequence>
<dbReference type="EMBL" id="UINC01203558">
    <property type="protein sequence ID" value="SVE23866.1"/>
    <property type="molecule type" value="Genomic_DNA"/>
</dbReference>
<dbReference type="PANTHER" id="PTHR42743">
    <property type="entry name" value="AMINO-ACID AMINOTRANSFERASE"/>
    <property type="match status" value="1"/>
</dbReference>
<feature type="non-terminal residue" evidence="2">
    <location>
        <position position="233"/>
    </location>
</feature>
<organism evidence="2">
    <name type="scientific">marine metagenome</name>
    <dbReference type="NCBI Taxonomy" id="408172"/>
    <lineage>
        <taxon>unclassified sequences</taxon>
        <taxon>metagenomes</taxon>
        <taxon>ecological metagenomes</taxon>
    </lineage>
</organism>
<dbReference type="Gene3D" id="3.30.470.10">
    <property type="match status" value="1"/>
</dbReference>
<dbReference type="SUPFAM" id="SSF56752">
    <property type="entry name" value="D-aminoacid aminotransferase-like PLP-dependent enzymes"/>
    <property type="match status" value="1"/>
</dbReference>
<dbReference type="InterPro" id="IPR050571">
    <property type="entry name" value="Class-IV_PLP-Dep_Aminotrnsfr"/>
</dbReference>
<dbReference type="InterPro" id="IPR001544">
    <property type="entry name" value="Aminotrans_IV"/>
</dbReference>
<evidence type="ECO:0000256" key="1">
    <source>
        <dbReference type="ARBA" id="ARBA00009320"/>
    </source>
</evidence>
<gene>
    <name evidence="2" type="ORF">METZ01_LOCUS476720</name>
</gene>
<proteinExistence type="inferred from homology"/>
<dbReference type="GO" id="GO:0046394">
    <property type="term" value="P:carboxylic acid biosynthetic process"/>
    <property type="evidence" value="ECO:0007669"/>
    <property type="project" value="UniProtKB-ARBA"/>
</dbReference>
<dbReference type="PANTHER" id="PTHR42743:SF11">
    <property type="entry name" value="AMINODEOXYCHORISMATE LYASE"/>
    <property type="match status" value="1"/>
</dbReference>
<evidence type="ECO:0000313" key="2">
    <source>
        <dbReference type="EMBL" id="SVE23866.1"/>
    </source>
</evidence>
<dbReference type="GO" id="GO:0003824">
    <property type="term" value="F:catalytic activity"/>
    <property type="evidence" value="ECO:0007669"/>
    <property type="project" value="InterPro"/>
</dbReference>
<dbReference type="Pfam" id="PF01063">
    <property type="entry name" value="Aminotran_4"/>
    <property type="match status" value="1"/>
</dbReference>